<dbReference type="SUPFAM" id="SSF57903">
    <property type="entry name" value="FYVE/PHD zinc finger"/>
    <property type="match status" value="1"/>
</dbReference>
<feature type="compositionally biased region" description="Basic residues" evidence="11">
    <location>
        <begin position="191"/>
        <end position="202"/>
    </location>
</feature>
<dbReference type="SMART" id="SM00249">
    <property type="entry name" value="PHD"/>
    <property type="match status" value="2"/>
</dbReference>
<reference evidence="15 16" key="1">
    <citation type="journal article" date="2020" name="Genomics">
        <title>Complete, high-quality genomes from long-read metagenomic sequencing of two wolf lichen thalli reveals enigmatic genome architecture.</title>
        <authorList>
            <person name="McKenzie S.K."/>
            <person name="Walston R.F."/>
            <person name="Allen J.L."/>
        </authorList>
    </citation>
    <scope>NUCLEOTIDE SEQUENCE [LARGE SCALE GENOMIC DNA]</scope>
    <source>
        <strain evidence="15">WasteWater1</strain>
    </source>
</reference>
<dbReference type="GO" id="GO:0008270">
    <property type="term" value="F:zinc ion binding"/>
    <property type="evidence" value="ECO:0007669"/>
    <property type="project" value="UniProtKB-KW"/>
</dbReference>
<dbReference type="PANTHER" id="PTHR45623:SF17">
    <property type="entry name" value="CHROMODOMAIN-HELICASE-DNA-BINDING PROTEIN 3-RELATED"/>
    <property type="match status" value="1"/>
</dbReference>
<keyword evidence="16" id="KW-1185">Reference proteome</keyword>
<gene>
    <name evidence="15" type="ORF">HO133_005775</name>
</gene>
<feature type="domain" description="Helicase ATP-binding" evidence="13">
    <location>
        <begin position="757"/>
        <end position="928"/>
    </location>
</feature>
<dbReference type="GO" id="GO:0005634">
    <property type="term" value="C:nucleus"/>
    <property type="evidence" value="ECO:0007669"/>
    <property type="project" value="UniProtKB-SubCell"/>
</dbReference>
<dbReference type="Gene3D" id="3.40.50.300">
    <property type="entry name" value="P-loop containing nucleotide triphosphate hydrolases"/>
    <property type="match status" value="1"/>
</dbReference>
<feature type="compositionally biased region" description="Basic and acidic residues" evidence="11">
    <location>
        <begin position="457"/>
        <end position="473"/>
    </location>
</feature>
<feature type="region of interest" description="Disordered" evidence="11">
    <location>
        <begin position="188"/>
        <end position="239"/>
    </location>
</feature>
<feature type="region of interest" description="Disordered" evidence="11">
    <location>
        <begin position="1326"/>
        <end position="1412"/>
    </location>
</feature>
<evidence type="ECO:0000259" key="13">
    <source>
        <dbReference type="PROSITE" id="PS51192"/>
    </source>
</evidence>
<name>A0A8H6C885_9LECA</name>
<dbReference type="GO" id="GO:0042393">
    <property type="term" value="F:histone binding"/>
    <property type="evidence" value="ECO:0007669"/>
    <property type="project" value="TreeGrafter"/>
</dbReference>
<dbReference type="InterPro" id="IPR000330">
    <property type="entry name" value="SNF2_N"/>
</dbReference>
<feature type="compositionally biased region" description="Polar residues" evidence="11">
    <location>
        <begin position="1541"/>
        <end position="1556"/>
    </location>
</feature>
<keyword evidence="4" id="KW-0547">Nucleotide-binding</keyword>
<dbReference type="SMART" id="SM00490">
    <property type="entry name" value="HELICc"/>
    <property type="match status" value="1"/>
</dbReference>
<dbReference type="Proteomes" id="UP000593566">
    <property type="component" value="Unassembled WGS sequence"/>
</dbReference>
<dbReference type="SUPFAM" id="SSF54160">
    <property type="entry name" value="Chromo domain-like"/>
    <property type="match status" value="1"/>
</dbReference>
<dbReference type="Pfam" id="PF15446">
    <property type="entry name" value="zf-PHD-like"/>
    <property type="match status" value="1"/>
</dbReference>
<dbReference type="Pfam" id="PF18585">
    <property type="entry name" value="zf-CCCH_6"/>
    <property type="match status" value="1"/>
</dbReference>
<dbReference type="Pfam" id="PF23615">
    <property type="entry name" value="Chromo_MIT1"/>
    <property type="match status" value="1"/>
</dbReference>
<comment type="subcellular location">
    <subcellularLocation>
        <location evidence="1">Nucleus</location>
    </subcellularLocation>
</comment>
<evidence type="ECO:0008006" key="17">
    <source>
        <dbReference type="Google" id="ProtNLM"/>
    </source>
</evidence>
<feature type="region of interest" description="Disordered" evidence="11">
    <location>
        <begin position="450"/>
        <end position="481"/>
    </location>
</feature>
<dbReference type="RefSeq" id="XP_037147861.1">
    <property type="nucleotide sequence ID" value="XM_037296680.1"/>
</dbReference>
<dbReference type="SUPFAM" id="SSF52540">
    <property type="entry name" value="P-loop containing nucleoside triphosphate hydrolases"/>
    <property type="match status" value="2"/>
</dbReference>
<feature type="domain" description="Helicase C-terminal" evidence="14">
    <location>
        <begin position="1063"/>
        <end position="1214"/>
    </location>
</feature>
<keyword evidence="8" id="KW-0067">ATP-binding</keyword>
<evidence type="ECO:0000256" key="7">
    <source>
        <dbReference type="ARBA" id="ARBA00022833"/>
    </source>
</evidence>
<evidence type="ECO:0000256" key="11">
    <source>
        <dbReference type="SAM" id="MobiDB-lite"/>
    </source>
</evidence>
<dbReference type="InterPro" id="IPR001965">
    <property type="entry name" value="Znf_PHD"/>
</dbReference>
<feature type="compositionally biased region" description="Low complexity" evidence="11">
    <location>
        <begin position="204"/>
        <end position="231"/>
    </location>
</feature>
<dbReference type="CDD" id="cd18793">
    <property type="entry name" value="SF2_C_SNF"/>
    <property type="match status" value="1"/>
</dbReference>
<dbReference type="InterPro" id="IPR041684">
    <property type="entry name" value="Znf-PHD-like"/>
</dbReference>
<evidence type="ECO:0000256" key="5">
    <source>
        <dbReference type="ARBA" id="ARBA00022771"/>
    </source>
</evidence>
<dbReference type="Pfam" id="PF00271">
    <property type="entry name" value="Helicase_C"/>
    <property type="match status" value="1"/>
</dbReference>
<dbReference type="Pfam" id="PF00176">
    <property type="entry name" value="SNF2-rel_dom"/>
    <property type="match status" value="1"/>
</dbReference>
<dbReference type="CDD" id="cd17919">
    <property type="entry name" value="DEXHc_Snf"/>
    <property type="match status" value="1"/>
</dbReference>
<sequence length="1590" mass="179266">MADEDASIEVDMLAQSASVDVEMRAHDNVEDEDDAQGGSTSEVELIIASANRANGEIDPDSMTMRFDPPSIPSQEGSVPFSALGEVLHEKAVKKNGLAVIVPPVQNRWEYKVFKDEEEVDEILEEYDDAGFVEYLVLFSDGSEDVISFDELRKLQNGPSLIANFAYQLTGDSDSTESILLSDDELSMARPSKPKTRGRRQNKGSKTTLSSRTSRQRKSQSQLSLISMSSQSEGGEYVGNEKRRAAARFRGERATRTTAQKRVNYSDLLALEDESEDDPIQLGKRKRSSSSRSGSNKTRRLIRGPRRPDPEAVKVSRRSGRNTGRSRDMREVGEEDIPETATANSIARYAVAKEAFKELSSDDDFRLRHFQMCDVCREEDDDEMKGMLVFCQGCTSAFHQKCLGPRTGREHLVTKIAPKDFVLQCRRCVGIARHKDPLAPDQGLCLSCHEPGSSTTAFRERKTAKDEQKEREDNGGEDPTTDVLTDLINNPNHILFRCTKCYRACHMHHLPPRGQSFKDRKEQETAEALFHEYTQDWQCKDCVEAPGEVETLVAWRPTSIDRYEPGQTTDVIEEDAKEYLVKWKKMSYFKVQWMPGAWVWGVAASATLKAFAKKDNITNTPKMSTKEAVPEDYLRVDIVFDVEYTNIVNAPSEKIAKARIKEIRKVYVKFKGLGYEDAVWTEPPSPEDAERWTDFKAAYEDWVMGSYTRLPTRSTLNTHLNKVRAQDFGNDLAMKSQPASLTGGELMAYQLEGLNWLYYQWFKRKNAILADEMGLGKTIQVIGFLAALKQLHGCWPFLVVVPNSTCPNWRREIKQWAPSLRVVTYYGSARARKLALDHELFPEGRKDLRCHVVVTSYEAAQDTEFRSKFKGISWQGLIVDEGQRLKNDKNILYGALNALKPPFKLLLTGTPLQNNARELFNLLQFLDPSIDAEALEEEYTTLTKENVAQLHDQLRQYFLRRTKAGVLKFLPSMAQIILPVTMSIVQKKLYKSILAKNPELIKSIVGPSKRALGKTERANLNNILMQLRKCLAHPFVYSKDIEERSSNHVVSHRNLVEASSKLQLLEIMLPKLQERGHRVLIFSQFLDMLDMVEDFLAGLGLFYQRLDGNIGSLQKQKRIDEFNAPESPLFAFLLSTRAGGVGINLATADTVIILDPDFNPHQDIQALSRAHRIGQKKKVLVFQLTTRNTAEEKIMQIGKKKMALDHVLIEQMDAEDDAGMDLESILKYGTEALFKDDDTQDIHYDSSSVDRLLDRSQIEDTKAGKDDSAESQFSFARVWANEKGVLEDNLGNAEVPEEVDPSIWENILKEREREAAAEAAARVEDFGRGRRKRQAVDYSKQTARYFESSPMGSKNGRKPQESDSDTDFQERDGSEEEPESEEEGVQVTPSHELQSDAHRPRSVHGSLSSPPRNIVPVFRRAEVPLMSPSPLMPRQIPGMDGANSPPAKCVACEHHHPTGRCPLKRAGVEFCPLCGIAHFGRGRTCPHINSVTQLQSMQDAIKHSPETPELKELARRKLTGLIGSIKHKRKLEEEAKAAQVLQQSGQPDSNFTPSQHATMKGQVVSRQTNGIRLGKENQMAGLYVAQPPYRQ</sequence>
<keyword evidence="3" id="KW-0479">Metal-binding</keyword>
<dbReference type="InterPro" id="IPR038718">
    <property type="entry name" value="SNF2-like_sf"/>
</dbReference>
<dbReference type="PROSITE" id="PS51194">
    <property type="entry name" value="HELICASE_CTER"/>
    <property type="match status" value="1"/>
</dbReference>
<evidence type="ECO:0000256" key="3">
    <source>
        <dbReference type="ARBA" id="ARBA00022723"/>
    </source>
</evidence>
<keyword evidence="5 10" id="KW-0863">Zinc-finger</keyword>
<dbReference type="CDD" id="cd15489">
    <property type="entry name" value="PHD_SF"/>
    <property type="match status" value="1"/>
</dbReference>
<proteinExistence type="predicted"/>
<protein>
    <recommendedName>
        <fullName evidence="17">Chromatin remodeling factor mit1</fullName>
    </recommendedName>
</protein>
<feature type="region of interest" description="Disordered" evidence="11">
    <location>
        <begin position="275"/>
        <end position="334"/>
    </location>
</feature>
<dbReference type="Gene3D" id="2.40.50.40">
    <property type="match status" value="1"/>
</dbReference>
<evidence type="ECO:0000313" key="15">
    <source>
        <dbReference type="EMBL" id="KAF6218426.1"/>
    </source>
</evidence>
<dbReference type="InterPro" id="IPR055565">
    <property type="entry name" value="DUF7141"/>
</dbReference>
<evidence type="ECO:0000256" key="9">
    <source>
        <dbReference type="ARBA" id="ARBA00023242"/>
    </source>
</evidence>
<dbReference type="InterPro" id="IPR014001">
    <property type="entry name" value="Helicase_ATP-bd"/>
</dbReference>
<dbReference type="GO" id="GO:0003677">
    <property type="term" value="F:DNA binding"/>
    <property type="evidence" value="ECO:0007669"/>
    <property type="project" value="TreeGrafter"/>
</dbReference>
<dbReference type="GO" id="GO:0000785">
    <property type="term" value="C:chromatin"/>
    <property type="evidence" value="ECO:0007669"/>
    <property type="project" value="TreeGrafter"/>
</dbReference>
<dbReference type="PANTHER" id="PTHR45623">
    <property type="entry name" value="CHROMODOMAIN-HELICASE-DNA-BINDING PROTEIN 3-RELATED-RELATED"/>
    <property type="match status" value="1"/>
</dbReference>
<dbReference type="Pfam" id="PF23614">
    <property type="entry name" value="DUF7141"/>
    <property type="match status" value="1"/>
</dbReference>
<accession>A0A8H6C885</accession>
<dbReference type="GO" id="GO:0140658">
    <property type="term" value="F:ATP-dependent chromatin remodeler activity"/>
    <property type="evidence" value="ECO:0007669"/>
    <property type="project" value="TreeGrafter"/>
</dbReference>
<dbReference type="PROSITE" id="PS50016">
    <property type="entry name" value="ZF_PHD_2"/>
    <property type="match status" value="1"/>
</dbReference>
<evidence type="ECO:0000313" key="16">
    <source>
        <dbReference type="Proteomes" id="UP000593566"/>
    </source>
</evidence>
<evidence type="ECO:0000256" key="6">
    <source>
        <dbReference type="ARBA" id="ARBA00022801"/>
    </source>
</evidence>
<evidence type="ECO:0000259" key="14">
    <source>
        <dbReference type="PROSITE" id="PS51194"/>
    </source>
</evidence>
<comment type="caution">
    <text evidence="15">The sequence shown here is derived from an EMBL/GenBank/DDBJ whole genome shotgun (WGS) entry which is preliminary data.</text>
</comment>
<dbReference type="PROSITE" id="PS01359">
    <property type="entry name" value="ZF_PHD_1"/>
    <property type="match status" value="1"/>
</dbReference>
<dbReference type="InterPro" id="IPR013083">
    <property type="entry name" value="Znf_RING/FYVE/PHD"/>
</dbReference>
<comment type="subunit">
    <text evidence="2">Component of the NuA4 histone acetyltransferase complex.</text>
</comment>
<feature type="region of interest" description="Disordered" evidence="11">
    <location>
        <begin position="1541"/>
        <end position="1560"/>
    </location>
</feature>
<organism evidence="15 16">
    <name type="scientific">Letharia lupina</name>
    <dbReference type="NCBI Taxonomy" id="560253"/>
    <lineage>
        <taxon>Eukaryota</taxon>
        <taxon>Fungi</taxon>
        <taxon>Dikarya</taxon>
        <taxon>Ascomycota</taxon>
        <taxon>Pezizomycotina</taxon>
        <taxon>Lecanoromycetes</taxon>
        <taxon>OSLEUM clade</taxon>
        <taxon>Lecanoromycetidae</taxon>
        <taxon>Lecanorales</taxon>
        <taxon>Lecanorineae</taxon>
        <taxon>Parmeliaceae</taxon>
        <taxon>Letharia</taxon>
    </lineage>
</organism>
<keyword evidence="6" id="KW-0378">Hydrolase</keyword>
<dbReference type="InterPro" id="IPR049730">
    <property type="entry name" value="SNF2/RAD54-like_C"/>
</dbReference>
<dbReference type="GO" id="GO:0005524">
    <property type="term" value="F:ATP binding"/>
    <property type="evidence" value="ECO:0007669"/>
    <property type="project" value="UniProtKB-KW"/>
</dbReference>
<dbReference type="GO" id="GO:0016887">
    <property type="term" value="F:ATP hydrolysis activity"/>
    <property type="evidence" value="ECO:0007669"/>
    <property type="project" value="TreeGrafter"/>
</dbReference>
<keyword evidence="7" id="KW-0862">Zinc</keyword>
<dbReference type="PROSITE" id="PS51192">
    <property type="entry name" value="HELICASE_ATP_BIND_1"/>
    <property type="match status" value="1"/>
</dbReference>
<dbReference type="GeneID" id="59334180"/>
<dbReference type="EMBL" id="JACCJB010000022">
    <property type="protein sequence ID" value="KAF6218426.1"/>
    <property type="molecule type" value="Genomic_DNA"/>
</dbReference>
<dbReference type="InterPro" id="IPR016197">
    <property type="entry name" value="Chromo-like_dom_sf"/>
</dbReference>
<dbReference type="Gene3D" id="3.40.50.10810">
    <property type="entry name" value="Tandem AAA-ATPase domain"/>
    <property type="match status" value="1"/>
</dbReference>
<dbReference type="InterPro" id="IPR056616">
    <property type="entry name" value="Chromo_MIT1"/>
</dbReference>
<evidence type="ECO:0000256" key="8">
    <source>
        <dbReference type="ARBA" id="ARBA00022840"/>
    </source>
</evidence>
<dbReference type="InterPro" id="IPR001650">
    <property type="entry name" value="Helicase_C-like"/>
</dbReference>
<dbReference type="SMART" id="SM00487">
    <property type="entry name" value="DEXDc"/>
    <property type="match status" value="1"/>
</dbReference>
<feature type="domain" description="PHD-type" evidence="12">
    <location>
        <begin position="369"/>
        <end position="430"/>
    </location>
</feature>
<dbReference type="InterPro" id="IPR019786">
    <property type="entry name" value="Zinc_finger_PHD-type_CS"/>
</dbReference>
<dbReference type="InterPro" id="IPR027417">
    <property type="entry name" value="P-loop_NTPase"/>
</dbReference>
<dbReference type="InterPro" id="IPR019787">
    <property type="entry name" value="Znf_PHD-finger"/>
</dbReference>
<dbReference type="InterPro" id="IPR040934">
    <property type="entry name" value="Znf-CCCH_6"/>
</dbReference>
<evidence type="ECO:0000256" key="4">
    <source>
        <dbReference type="ARBA" id="ARBA00022741"/>
    </source>
</evidence>
<evidence type="ECO:0000259" key="12">
    <source>
        <dbReference type="PROSITE" id="PS50016"/>
    </source>
</evidence>
<keyword evidence="9" id="KW-0539">Nucleus</keyword>
<evidence type="ECO:0000256" key="10">
    <source>
        <dbReference type="PROSITE-ProRule" id="PRU00146"/>
    </source>
</evidence>
<evidence type="ECO:0000256" key="1">
    <source>
        <dbReference type="ARBA" id="ARBA00004123"/>
    </source>
</evidence>
<feature type="compositionally biased region" description="Acidic residues" evidence="11">
    <location>
        <begin position="1361"/>
        <end position="1383"/>
    </location>
</feature>
<dbReference type="Gene3D" id="3.30.40.10">
    <property type="entry name" value="Zinc/RING finger domain, C3HC4 (zinc finger)"/>
    <property type="match status" value="1"/>
</dbReference>
<dbReference type="InterPro" id="IPR011011">
    <property type="entry name" value="Znf_FYVE_PHD"/>
</dbReference>
<dbReference type="GO" id="GO:0003682">
    <property type="term" value="F:chromatin binding"/>
    <property type="evidence" value="ECO:0007669"/>
    <property type="project" value="TreeGrafter"/>
</dbReference>
<evidence type="ECO:0000256" key="2">
    <source>
        <dbReference type="ARBA" id="ARBA00011353"/>
    </source>
</evidence>